<evidence type="ECO:0000313" key="14">
    <source>
        <dbReference type="EMBL" id="PKC09882.1"/>
    </source>
</evidence>
<evidence type="ECO:0000256" key="3">
    <source>
        <dbReference type="ARBA" id="ARBA00011276"/>
    </source>
</evidence>
<evidence type="ECO:0000256" key="1">
    <source>
        <dbReference type="ARBA" id="ARBA00004115"/>
    </source>
</evidence>
<evidence type="ECO:0000256" key="2">
    <source>
        <dbReference type="ARBA" id="ARBA00007904"/>
    </source>
</evidence>
<reference evidence="14 17" key="2">
    <citation type="submission" date="2017-09" db="EMBL/GenBank/DDBJ databases">
        <title>Extensive intraspecific genome diversity in a model arbuscular mycorrhizal fungus.</title>
        <authorList>
            <person name="Chen E.C."/>
            <person name="Morin E."/>
            <person name="Beaudet D."/>
            <person name="Noel J."/>
            <person name="Ndikumana S."/>
            <person name="Charron P."/>
            <person name="St-Onge C."/>
            <person name="Giorgi J."/>
            <person name="Grigoriev I.V."/>
            <person name="Roux C."/>
            <person name="Martin F.M."/>
            <person name="Corradi N."/>
        </authorList>
    </citation>
    <scope>NUCLEOTIDE SEQUENCE [LARGE SCALE GENOMIC DNA]</scope>
    <source>
        <strain evidence="14 17">A5</strain>
    </source>
</reference>
<feature type="transmembrane region" description="Helical" evidence="11">
    <location>
        <begin position="847"/>
        <end position="865"/>
    </location>
</feature>
<dbReference type="EMBL" id="LLXH01000556">
    <property type="protein sequence ID" value="PKC65286.1"/>
    <property type="molecule type" value="Genomic_DNA"/>
</dbReference>
<reference evidence="14 17" key="1">
    <citation type="submission" date="2016-04" db="EMBL/GenBank/DDBJ databases">
        <title>Genome analyses suggest a sexual origin of heterokaryosis in a supposedly ancient asexual fungus.</title>
        <authorList>
            <person name="Ropars J."/>
            <person name="Sedzielewska K."/>
            <person name="Noel J."/>
            <person name="Charron P."/>
            <person name="Farinelli L."/>
            <person name="Marton T."/>
            <person name="Kruger M."/>
            <person name="Pelin A."/>
            <person name="Brachmann A."/>
            <person name="Corradi N."/>
        </authorList>
    </citation>
    <scope>NUCLEOTIDE SEQUENCE [LARGE SCALE GENOMIC DNA]</scope>
    <source>
        <strain evidence="14 17">A5</strain>
    </source>
</reference>
<comment type="subcellular location">
    <subcellularLocation>
        <location evidence="1">Endoplasmic reticulum membrane</location>
        <topology evidence="1">Single-pass type I membrane protein</topology>
    </subcellularLocation>
</comment>
<evidence type="ECO:0000256" key="6">
    <source>
        <dbReference type="ARBA" id="ARBA00022729"/>
    </source>
</evidence>
<sequence length="875" mass="98989">MPLDKELLAPRRSIRIKYWRQVFDGNENILAFKGYENTAISVSQRDNDYIVRSWESHSGFMLWENRIKNVGLYKNSNPIIENDAPKVEVIFATNNPDVLILLEGITVINLNVIDGKQIWRSDLADSSTILYKLVEFNGKVYGVGLKKSFSSYTIEVVTYDISSGILKTQLLNSKVGNIKDMTVLGGGTQDGFIIWSEGGFIRVNRLGTTFSEQTSLEELYENVIPSFGDANGNLELLDLNIGSRTEFLVQVPTKKGNTAAAFKVDHVSGRLVALYDFEERSENSIYSATFDKNERIIISRSRVVAENVSEVEIIAPSTGTILGNYKIPYSLNSYGNLVKSVLDVDSKAMGYRMLVISADGSMHFWKDHDVVWKSEESLAHTIEAEFLDLPERKLWTQESDELAEQPEETETISPLIRYLRRVKTHIEQLKDFPAYLTAYIQRLITGDYEAEFKSTNKSKVSLHRDTFGFRKLLIFVTRTKLVALDTINKGQIIWSRFFGNDVSEFSNIFIGKSVTRLFRLNGLTGENFIPAENENSFPPELSIPITTKHDIGEKSLKGCKVVKNNVQPFDIIEIWTLNFPEGESIAAIAHRPPIEKIASLGRVLGDRSVLYKYLNPHLVAIATLSTSTSTDLNIYLVDVVKGSILHHAIHENVGSSHPVRIAQIENSVVYHFWSENNNEKGYVIVVYELYESENKDQRFESSVFSSFAHDRPYVSAQAYMFPYGVNAIGVTTTKHGIATREFLFALDTDQVFGVSKRFLDPRRPQHVLTNEDKEEMLIPYDPAIPDNKKWVLSYHLSVAGIRHIITSPALLESTSLVLAYGLDLWFTREAPSKTFDVLSEDFSKGTLLATILGLILSILITKPMVRRKKLNARWY</sequence>
<reference evidence="15 16" key="4">
    <citation type="submission" date="2017-10" db="EMBL/GenBank/DDBJ databases">
        <title>Genome analyses suggest a sexual origin of heterokaryosis in a supposedly ancient asexual fungus.</title>
        <authorList>
            <person name="Corradi N."/>
            <person name="Sedzielewska K."/>
            <person name="Noel J."/>
            <person name="Charron P."/>
            <person name="Farinelli L."/>
            <person name="Marton T."/>
            <person name="Kruger M."/>
            <person name="Pelin A."/>
            <person name="Brachmann A."/>
            <person name="Corradi N."/>
        </authorList>
    </citation>
    <scope>NUCLEOTIDE SEQUENCE [LARGE SCALE GENOMIC DNA]</scope>
    <source>
        <strain evidence="15 16">A1</strain>
    </source>
</reference>
<feature type="domain" description="EMC1 first beta-propeller" evidence="13">
    <location>
        <begin position="19"/>
        <end position="376"/>
    </location>
</feature>
<dbReference type="GO" id="GO:0072546">
    <property type="term" value="C:EMC complex"/>
    <property type="evidence" value="ECO:0007669"/>
    <property type="project" value="InterPro"/>
</dbReference>
<name>A0A2I1EJH9_9GLOM</name>
<dbReference type="OrthoDB" id="28092at2759"/>
<keyword evidence="8 11" id="KW-1133">Transmembrane helix</keyword>
<comment type="subunit">
    <text evidence="3">Component of the ER membrane protein complex (EMC).</text>
</comment>
<evidence type="ECO:0000256" key="5">
    <source>
        <dbReference type="ARBA" id="ARBA00022692"/>
    </source>
</evidence>
<evidence type="ECO:0000313" key="17">
    <source>
        <dbReference type="Proteomes" id="UP000232722"/>
    </source>
</evidence>
<dbReference type="VEuPathDB" id="FungiDB:RhiirFUN_013456"/>
<dbReference type="SUPFAM" id="SSF50998">
    <property type="entry name" value="Quinoprotein alcohol dehydrogenase-like"/>
    <property type="match status" value="1"/>
</dbReference>
<dbReference type="Proteomes" id="UP000232688">
    <property type="component" value="Unassembled WGS sequence"/>
</dbReference>
<evidence type="ECO:0000313" key="15">
    <source>
        <dbReference type="EMBL" id="PKC65286.1"/>
    </source>
</evidence>
<evidence type="ECO:0000256" key="8">
    <source>
        <dbReference type="ARBA" id="ARBA00022989"/>
    </source>
</evidence>
<evidence type="ECO:0000256" key="10">
    <source>
        <dbReference type="ARBA" id="ARBA00023180"/>
    </source>
</evidence>
<dbReference type="GO" id="GO:0034975">
    <property type="term" value="P:protein folding in endoplasmic reticulum"/>
    <property type="evidence" value="ECO:0007669"/>
    <property type="project" value="TreeGrafter"/>
</dbReference>
<evidence type="ECO:0000259" key="13">
    <source>
        <dbReference type="Pfam" id="PF25293"/>
    </source>
</evidence>
<evidence type="ECO:0000256" key="7">
    <source>
        <dbReference type="ARBA" id="ARBA00022824"/>
    </source>
</evidence>
<dbReference type="InterPro" id="IPR058545">
    <property type="entry name" value="Beta-prop_EMC1_1st"/>
</dbReference>
<evidence type="ECO:0000256" key="11">
    <source>
        <dbReference type="SAM" id="Phobius"/>
    </source>
</evidence>
<dbReference type="PANTHER" id="PTHR21573">
    <property type="entry name" value="ER MEMBRANE PROTEIN COMPLEX SUBUNIT 1"/>
    <property type="match status" value="1"/>
</dbReference>
<dbReference type="VEuPathDB" id="FungiDB:RhiirA1_514867"/>
<accession>A0A2I1EJH9</accession>
<dbReference type="InterPro" id="IPR011047">
    <property type="entry name" value="Quinoprotein_ADH-like_sf"/>
</dbReference>
<dbReference type="InterPro" id="IPR026895">
    <property type="entry name" value="EMC1"/>
</dbReference>
<comment type="caution">
    <text evidence="14">The sequence shown here is derived from an EMBL/GenBank/DDBJ whole genome shotgun (WGS) entry which is preliminary data.</text>
</comment>
<dbReference type="Pfam" id="PF07774">
    <property type="entry name" value="EMC1_C"/>
    <property type="match status" value="1"/>
</dbReference>
<keyword evidence="7" id="KW-0256">Endoplasmic reticulum</keyword>
<keyword evidence="10" id="KW-0325">Glycoprotein</keyword>
<keyword evidence="9 11" id="KW-0472">Membrane</keyword>
<reference evidence="15 16" key="3">
    <citation type="submission" date="2017-10" db="EMBL/GenBank/DDBJ databases">
        <title>Extensive intraspecific genome diversity in a model arbuscular mycorrhizal fungus.</title>
        <authorList>
            <person name="Chen E.C.H."/>
            <person name="Morin E."/>
            <person name="Baudet D."/>
            <person name="Noel J."/>
            <person name="Ndikumana S."/>
            <person name="Charron P."/>
            <person name="St-Onge C."/>
            <person name="Giorgi J."/>
            <person name="Grigoriev I.V."/>
            <person name="Roux C."/>
            <person name="Martin F.M."/>
            <person name="Corradi N."/>
        </authorList>
    </citation>
    <scope>NUCLEOTIDE SEQUENCE [LARGE SCALE GENOMIC DNA]</scope>
    <source>
        <strain evidence="15 16">A1</strain>
    </source>
</reference>
<comment type="similarity">
    <text evidence="2">Belongs to the EMC1 family.</text>
</comment>
<evidence type="ECO:0000313" key="16">
    <source>
        <dbReference type="Proteomes" id="UP000232688"/>
    </source>
</evidence>
<protein>
    <recommendedName>
        <fullName evidence="4">ER membrane protein complex subunit 1</fullName>
    </recommendedName>
</protein>
<dbReference type="InterPro" id="IPR011678">
    <property type="entry name" value="EMC1_C"/>
</dbReference>
<keyword evidence="5 11" id="KW-0812">Transmembrane</keyword>
<dbReference type="AlphaFoldDB" id="A0A2I1EJH9"/>
<proteinExistence type="inferred from homology"/>
<evidence type="ECO:0000259" key="12">
    <source>
        <dbReference type="Pfam" id="PF07774"/>
    </source>
</evidence>
<dbReference type="Proteomes" id="UP000232722">
    <property type="component" value="Unassembled WGS sequence"/>
</dbReference>
<organism evidence="14 17">
    <name type="scientific">Rhizophagus irregularis</name>
    <dbReference type="NCBI Taxonomy" id="588596"/>
    <lineage>
        <taxon>Eukaryota</taxon>
        <taxon>Fungi</taxon>
        <taxon>Fungi incertae sedis</taxon>
        <taxon>Mucoromycota</taxon>
        <taxon>Glomeromycotina</taxon>
        <taxon>Glomeromycetes</taxon>
        <taxon>Glomerales</taxon>
        <taxon>Glomeraceae</taxon>
        <taxon>Rhizophagus</taxon>
    </lineage>
</organism>
<keyword evidence="6" id="KW-0732">Signal</keyword>
<evidence type="ECO:0000256" key="9">
    <source>
        <dbReference type="ARBA" id="ARBA00023136"/>
    </source>
</evidence>
<feature type="domain" description="ER membrane protein complex subunit 1 C-terminal" evidence="12">
    <location>
        <begin position="665"/>
        <end position="874"/>
    </location>
</feature>
<dbReference type="EMBL" id="LLXJ01000425">
    <property type="protein sequence ID" value="PKC09882.1"/>
    <property type="molecule type" value="Genomic_DNA"/>
</dbReference>
<gene>
    <name evidence="15" type="ORF">RhiirA1_514867</name>
    <name evidence="14" type="ORF">RhiirA5_472719</name>
</gene>
<evidence type="ECO:0000256" key="4">
    <source>
        <dbReference type="ARBA" id="ARBA00020824"/>
    </source>
</evidence>
<dbReference type="PANTHER" id="PTHR21573:SF0">
    <property type="entry name" value="ER MEMBRANE PROTEIN COMPLEX SUBUNIT 1"/>
    <property type="match status" value="1"/>
</dbReference>
<dbReference type="VEuPathDB" id="FungiDB:FUN_016714"/>
<dbReference type="Pfam" id="PF25293">
    <property type="entry name" value="Beta-prop_EMC1_N"/>
    <property type="match status" value="1"/>
</dbReference>